<evidence type="ECO:0000313" key="3">
    <source>
        <dbReference type="Proteomes" id="UP000299102"/>
    </source>
</evidence>
<sequence length="100" mass="11001">MTAPCLRIPFQRKEGYVLSYFVFGIVAAVGLVIEGTLLAAFKVHAPTACTIFLLIAVYVLCLSMVYAVYCNIKLEKGSKQKPFTVLHEDCVDGIKLEEAV</sequence>
<name>A0A4C1YVG9_EUMVA</name>
<accession>A0A4C1YVG9</accession>
<reference evidence="2 3" key="1">
    <citation type="journal article" date="2019" name="Commun. Biol.">
        <title>The bagworm genome reveals a unique fibroin gene that provides high tensile strength.</title>
        <authorList>
            <person name="Kono N."/>
            <person name="Nakamura H."/>
            <person name="Ohtoshi R."/>
            <person name="Tomita M."/>
            <person name="Numata K."/>
            <person name="Arakawa K."/>
        </authorList>
    </citation>
    <scope>NUCLEOTIDE SEQUENCE [LARGE SCALE GENOMIC DNA]</scope>
</reference>
<dbReference type="Proteomes" id="UP000299102">
    <property type="component" value="Unassembled WGS sequence"/>
</dbReference>
<feature type="transmembrane region" description="Helical" evidence="1">
    <location>
        <begin position="17"/>
        <end position="39"/>
    </location>
</feature>
<keyword evidence="1" id="KW-0812">Transmembrane</keyword>
<evidence type="ECO:0000313" key="2">
    <source>
        <dbReference type="EMBL" id="GBP78922.1"/>
    </source>
</evidence>
<dbReference type="AlphaFoldDB" id="A0A4C1YVG9"/>
<keyword evidence="1" id="KW-1133">Transmembrane helix</keyword>
<keyword evidence="3" id="KW-1185">Reference proteome</keyword>
<feature type="transmembrane region" description="Helical" evidence="1">
    <location>
        <begin position="51"/>
        <end position="72"/>
    </location>
</feature>
<dbReference type="EMBL" id="BGZK01001392">
    <property type="protein sequence ID" value="GBP78922.1"/>
    <property type="molecule type" value="Genomic_DNA"/>
</dbReference>
<evidence type="ECO:0000256" key="1">
    <source>
        <dbReference type="SAM" id="Phobius"/>
    </source>
</evidence>
<comment type="caution">
    <text evidence="2">The sequence shown here is derived from an EMBL/GenBank/DDBJ whole genome shotgun (WGS) entry which is preliminary data.</text>
</comment>
<protein>
    <submittedName>
        <fullName evidence="2">Uncharacterized protein</fullName>
    </submittedName>
</protein>
<keyword evidence="1" id="KW-0472">Membrane</keyword>
<gene>
    <name evidence="2" type="ORF">EVAR_55961_1</name>
</gene>
<proteinExistence type="predicted"/>
<organism evidence="2 3">
    <name type="scientific">Eumeta variegata</name>
    <name type="common">Bagworm moth</name>
    <name type="synonym">Eumeta japonica</name>
    <dbReference type="NCBI Taxonomy" id="151549"/>
    <lineage>
        <taxon>Eukaryota</taxon>
        <taxon>Metazoa</taxon>
        <taxon>Ecdysozoa</taxon>
        <taxon>Arthropoda</taxon>
        <taxon>Hexapoda</taxon>
        <taxon>Insecta</taxon>
        <taxon>Pterygota</taxon>
        <taxon>Neoptera</taxon>
        <taxon>Endopterygota</taxon>
        <taxon>Lepidoptera</taxon>
        <taxon>Glossata</taxon>
        <taxon>Ditrysia</taxon>
        <taxon>Tineoidea</taxon>
        <taxon>Psychidae</taxon>
        <taxon>Oiketicinae</taxon>
        <taxon>Eumeta</taxon>
    </lineage>
</organism>